<dbReference type="OrthoDB" id="524772at2759"/>
<feature type="transmembrane region" description="Helical" evidence="2">
    <location>
        <begin position="95"/>
        <end position="112"/>
    </location>
</feature>
<sequence length="173" mass="18674">MIGLLGGEVAVIVTFIAAKLGNVKESLTLLKVYNVLQCLVGGMLVLVSWRYHTGLNMEERLYSKIAERHILSKTTAYSQSSVSQAIQSAELTVDMVLAAFMIITVVISHRMIQEKMQLKKEAAERGAGKRAGDAGPGGSGGDGDEAPQAVPLDDDEDRRVTAKASTRRRARMA</sequence>
<keyword evidence="2" id="KW-0472">Membrane</keyword>
<dbReference type="KEGG" id="mng:MNEG_3442"/>
<accession>A0A0D2LCN9</accession>
<dbReference type="Proteomes" id="UP000054498">
    <property type="component" value="Unassembled WGS sequence"/>
</dbReference>
<evidence type="ECO:0000313" key="4">
    <source>
        <dbReference type="Proteomes" id="UP000054498"/>
    </source>
</evidence>
<protein>
    <submittedName>
        <fullName evidence="3">Uncharacterized protein</fullName>
    </submittedName>
</protein>
<evidence type="ECO:0000256" key="2">
    <source>
        <dbReference type="SAM" id="Phobius"/>
    </source>
</evidence>
<feature type="region of interest" description="Disordered" evidence="1">
    <location>
        <begin position="118"/>
        <end position="173"/>
    </location>
</feature>
<keyword evidence="2" id="KW-1133">Transmembrane helix</keyword>
<dbReference type="EMBL" id="KK100651">
    <property type="protein sequence ID" value="KIZ04519.1"/>
    <property type="molecule type" value="Genomic_DNA"/>
</dbReference>
<evidence type="ECO:0000256" key="1">
    <source>
        <dbReference type="SAM" id="MobiDB-lite"/>
    </source>
</evidence>
<reference evidence="3 4" key="1">
    <citation type="journal article" date="2013" name="BMC Genomics">
        <title>Reconstruction of the lipid metabolism for the microalga Monoraphidium neglectum from its genome sequence reveals characteristics suitable for biofuel production.</title>
        <authorList>
            <person name="Bogen C."/>
            <person name="Al-Dilaimi A."/>
            <person name="Albersmeier A."/>
            <person name="Wichmann J."/>
            <person name="Grundmann M."/>
            <person name="Rupp O."/>
            <person name="Lauersen K.J."/>
            <person name="Blifernez-Klassen O."/>
            <person name="Kalinowski J."/>
            <person name="Goesmann A."/>
            <person name="Mussgnug J.H."/>
            <person name="Kruse O."/>
        </authorList>
    </citation>
    <scope>NUCLEOTIDE SEQUENCE [LARGE SCALE GENOMIC DNA]</scope>
    <source>
        <strain evidence="3 4">SAG 48.87</strain>
    </source>
</reference>
<dbReference type="RefSeq" id="XP_013903538.1">
    <property type="nucleotide sequence ID" value="XM_014048084.1"/>
</dbReference>
<name>A0A0D2LCN9_9CHLO</name>
<keyword evidence="4" id="KW-1185">Reference proteome</keyword>
<gene>
    <name evidence="3" type="ORF">MNEG_3442</name>
</gene>
<proteinExistence type="predicted"/>
<feature type="transmembrane region" description="Helical" evidence="2">
    <location>
        <begin position="32"/>
        <end position="51"/>
    </location>
</feature>
<dbReference type="AlphaFoldDB" id="A0A0D2LCN9"/>
<organism evidence="3 4">
    <name type="scientific">Monoraphidium neglectum</name>
    <dbReference type="NCBI Taxonomy" id="145388"/>
    <lineage>
        <taxon>Eukaryota</taxon>
        <taxon>Viridiplantae</taxon>
        <taxon>Chlorophyta</taxon>
        <taxon>core chlorophytes</taxon>
        <taxon>Chlorophyceae</taxon>
        <taxon>CS clade</taxon>
        <taxon>Sphaeropleales</taxon>
        <taxon>Selenastraceae</taxon>
        <taxon>Monoraphidium</taxon>
    </lineage>
</organism>
<dbReference type="GeneID" id="25736320"/>
<feature type="compositionally biased region" description="Basic and acidic residues" evidence="1">
    <location>
        <begin position="118"/>
        <end position="132"/>
    </location>
</feature>
<evidence type="ECO:0000313" key="3">
    <source>
        <dbReference type="EMBL" id="KIZ04519.1"/>
    </source>
</evidence>
<keyword evidence="2" id="KW-0812">Transmembrane</keyword>